<feature type="transmembrane region" description="Helical" evidence="5">
    <location>
        <begin position="94"/>
        <end position="114"/>
    </location>
</feature>
<dbReference type="GO" id="GO:0008137">
    <property type="term" value="F:NADH dehydrogenase (ubiquinone) activity"/>
    <property type="evidence" value="ECO:0007669"/>
    <property type="project" value="InterPro"/>
</dbReference>
<dbReference type="AlphaFoldDB" id="A0A0F8ZFY5"/>
<feature type="transmembrane region" description="Helical" evidence="5">
    <location>
        <begin position="21"/>
        <end position="41"/>
    </location>
</feature>
<dbReference type="PRINTS" id="PR01434">
    <property type="entry name" value="NADHDHGNASE5"/>
</dbReference>
<evidence type="ECO:0000256" key="3">
    <source>
        <dbReference type="ARBA" id="ARBA00022989"/>
    </source>
</evidence>
<evidence type="ECO:0000256" key="4">
    <source>
        <dbReference type="ARBA" id="ARBA00023136"/>
    </source>
</evidence>
<comment type="caution">
    <text evidence="7">The sequence shown here is derived from an EMBL/GenBank/DDBJ whole genome shotgun (WGS) entry which is preliminary data.</text>
</comment>
<feature type="transmembrane region" description="Helical" evidence="5">
    <location>
        <begin position="193"/>
        <end position="217"/>
    </location>
</feature>
<name>A0A0F8ZFY5_9ZZZZ</name>
<feature type="non-terminal residue" evidence="7">
    <location>
        <position position="306"/>
    </location>
</feature>
<keyword evidence="3 5" id="KW-1133">Transmembrane helix</keyword>
<dbReference type="GO" id="GO:0003954">
    <property type="term" value="F:NADH dehydrogenase activity"/>
    <property type="evidence" value="ECO:0007669"/>
    <property type="project" value="TreeGrafter"/>
</dbReference>
<evidence type="ECO:0000313" key="7">
    <source>
        <dbReference type="EMBL" id="KKK65359.1"/>
    </source>
</evidence>
<protein>
    <recommendedName>
        <fullName evidence="6">NADH:quinone oxidoreductase/Mrp antiporter transmembrane domain-containing protein</fullName>
    </recommendedName>
</protein>
<feature type="domain" description="NADH:quinone oxidoreductase/Mrp antiporter transmembrane" evidence="6">
    <location>
        <begin position="1"/>
        <end position="204"/>
    </location>
</feature>
<keyword evidence="4 5" id="KW-0472">Membrane</keyword>
<feature type="transmembrane region" description="Helical" evidence="5">
    <location>
        <begin position="53"/>
        <end position="73"/>
    </location>
</feature>
<feature type="transmembrane region" description="Helical" evidence="5">
    <location>
        <begin position="151"/>
        <end position="173"/>
    </location>
</feature>
<feature type="transmembrane region" description="Helical" evidence="5">
    <location>
        <begin position="120"/>
        <end position="139"/>
    </location>
</feature>
<evidence type="ECO:0000259" key="6">
    <source>
        <dbReference type="Pfam" id="PF00361"/>
    </source>
</evidence>
<dbReference type="GO" id="GO:0042773">
    <property type="term" value="P:ATP synthesis coupled electron transport"/>
    <property type="evidence" value="ECO:0007669"/>
    <property type="project" value="InterPro"/>
</dbReference>
<comment type="subcellular location">
    <subcellularLocation>
        <location evidence="1">Membrane</location>
        <topology evidence="1">Multi-pass membrane protein</topology>
    </subcellularLocation>
</comment>
<accession>A0A0F8ZFY5</accession>
<dbReference type="GO" id="GO:0015990">
    <property type="term" value="P:electron transport coupled proton transport"/>
    <property type="evidence" value="ECO:0007669"/>
    <property type="project" value="TreeGrafter"/>
</dbReference>
<evidence type="ECO:0000256" key="5">
    <source>
        <dbReference type="SAM" id="Phobius"/>
    </source>
</evidence>
<evidence type="ECO:0000256" key="2">
    <source>
        <dbReference type="ARBA" id="ARBA00022692"/>
    </source>
</evidence>
<dbReference type="GO" id="GO:0016020">
    <property type="term" value="C:membrane"/>
    <property type="evidence" value="ECO:0007669"/>
    <property type="project" value="UniProtKB-SubCell"/>
</dbReference>
<proteinExistence type="predicted"/>
<reference evidence="7" key="1">
    <citation type="journal article" date="2015" name="Nature">
        <title>Complex archaea that bridge the gap between prokaryotes and eukaryotes.</title>
        <authorList>
            <person name="Spang A."/>
            <person name="Saw J.H."/>
            <person name="Jorgensen S.L."/>
            <person name="Zaremba-Niedzwiedzka K."/>
            <person name="Martijn J."/>
            <person name="Lind A.E."/>
            <person name="van Eijk R."/>
            <person name="Schleper C."/>
            <person name="Guy L."/>
            <person name="Ettema T.J."/>
        </authorList>
    </citation>
    <scope>NUCLEOTIDE SEQUENCE</scope>
</reference>
<sequence>MGKSAQLPLHVWLPDAMEGPTPVSALIHAATMVTAGVYMVARCTPLYQASVDAQQVVAVVGGFTALLAALIALTQTDLKRILAYSTISQLGYMFLGLGTATVLGITAGMFHLFTHAFFKALLFLGAGSVMHAMGGVIDVRKFGGLRRLMPSTHWTFLFGSLALAGIFPFAGFWSKDIILAAVHEHDGSLYQWLYVAGLFTAFLTAFYTFRAFFLTFYGDEQIPAEAGHHAHESPKPMTVPLMILAVCALVVGAYFELTHGFADFLAKTPSVAYLGAGSHGAAAEGPWLITESKLGTLAMQHAGDAP</sequence>
<dbReference type="PANTHER" id="PTHR42829">
    <property type="entry name" value="NADH-UBIQUINONE OXIDOREDUCTASE CHAIN 5"/>
    <property type="match status" value="1"/>
</dbReference>
<dbReference type="InterPro" id="IPR003945">
    <property type="entry name" value="NU5C-like"/>
</dbReference>
<feature type="transmembrane region" description="Helical" evidence="5">
    <location>
        <begin position="238"/>
        <end position="255"/>
    </location>
</feature>
<gene>
    <name evidence="7" type="ORF">LCGC14_2974920</name>
</gene>
<dbReference type="PANTHER" id="PTHR42829:SF2">
    <property type="entry name" value="NADH-UBIQUINONE OXIDOREDUCTASE CHAIN 5"/>
    <property type="match status" value="1"/>
</dbReference>
<dbReference type="InterPro" id="IPR001750">
    <property type="entry name" value="ND/Mrp_TM"/>
</dbReference>
<organism evidence="7">
    <name type="scientific">marine sediment metagenome</name>
    <dbReference type="NCBI Taxonomy" id="412755"/>
    <lineage>
        <taxon>unclassified sequences</taxon>
        <taxon>metagenomes</taxon>
        <taxon>ecological metagenomes</taxon>
    </lineage>
</organism>
<evidence type="ECO:0000256" key="1">
    <source>
        <dbReference type="ARBA" id="ARBA00004141"/>
    </source>
</evidence>
<dbReference type="EMBL" id="LAZR01060595">
    <property type="protein sequence ID" value="KKK65359.1"/>
    <property type="molecule type" value="Genomic_DNA"/>
</dbReference>
<keyword evidence="2 5" id="KW-0812">Transmembrane</keyword>
<dbReference type="Pfam" id="PF00361">
    <property type="entry name" value="Proton_antipo_M"/>
    <property type="match status" value="1"/>
</dbReference>